<dbReference type="SUPFAM" id="SSF53335">
    <property type="entry name" value="S-adenosyl-L-methionine-dependent methyltransferases"/>
    <property type="match status" value="1"/>
</dbReference>
<keyword evidence="2 5" id="KW-0489">Methyltransferase</keyword>
<dbReference type="Pfam" id="PF01555">
    <property type="entry name" value="N6_N4_Mtase"/>
    <property type="match status" value="1"/>
</dbReference>
<evidence type="ECO:0000313" key="5">
    <source>
        <dbReference type="EMBL" id="QGU01628.1"/>
    </source>
</evidence>
<evidence type="ECO:0000256" key="1">
    <source>
        <dbReference type="ARBA" id="ARBA00006594"/>
    </source>
</evidence>
<dbReference type="EMBL" id="CP046452">
    <property type="protein sequence ID" value="QGU01628.1"/>
    <property type="molecule type" value="Genomic_DNA"/>
</dbReference>
<dbReference type="GO" id="GO:0008170">
    <property type="term" value="F:N-methyltransferase activity"/>
    <property type="evidence" value="ECO:0007669"/>
    <property type="project" value="InterPro"/>
</dbReference>
<reference evidence="6" key="1">
    <citation type="submission" date="2019-11" db="EMBL/GenBank/DDBJ databases">
        <title>Complete genome sequence of Corynebacterium kalinowskii 1959, a novel Corynebacterium species isolated from soil of a small paddock in Vilsendorf, Germany.</title>
        <authorList>
            <person name="Schaffert L."/>
            <person name="Ruwe M."/>
            <person name="Milse J."/>
            <person name="Hanuschka K."/>
            <person name="Ortseifen V."/>
            <person name="Droste J."/>
            <person name="Brandt D."/>
            <person name="Schlueter L."/>
            <person name="Kutter Y."/>
            <person name="Vinke S."/>
            <person name="Viehoefer P."/>
            <person name="Jacob L."/>
            <person name="Luebke N.-C."/>
            <person name="Schulte-Berndt E."/>
            <person name="Hain C."/>
            <person name="Linder M."/>
            <person name="Schmidt P."/>
            <person name="Wollenschlaeger L."/>
            <person name="Luttermann T."/>
            <person name="Thieme E."/>
            <person name="Hassa J."/>
            <person name="Haak M."/>
            <person name="Wittchen M."/>
            <person name="Mentz A."/>
            <person name="Persicke M."/>
            <person name="Busche T."/>
            <person name="Ruckert C."/>
        </authorList>
    </citation>
    <scope>NUCLEOTIDE SEQUENCE [LARGE SCALE GENOMIC DNA]</scope>
    <source>
        <strain evidence="6">1959</strain>
    </source>
</reference>
<dbReference type="AlphaFoldDB" id="A0A6B8W1V5"/>
<dbReference type="Gene3D" id="3.40.50.150">
    <property type="entry name" value="Vaccinia Virus protein VP39"/>
    <property type="match status" value="1"/>
</dbReference>
<dbReference type="KEGG" id="ckw:CKALI_03735"/>
<keyword evidence="6" id="KW-1185">Reference proteome</keyword>
<gene>
    <name evidence="5" type="ORF">CKALI_03735</name>
</gene>
<evidence type="ECO:0000256" key="2">
    <source>
        <dbReference type="ARBA" id="ARBA00022603"/>
    </source>
</evidence>
<dbReference type="InterPro" id="IPR001091">
    <property type="entry name" value="RM_Methyltransferase"/>
</dbReference>
<dbReference type="REBASE" id="364932">
    <property type="entry name" value="M.Cps1959ORF3735P"/>
</dbReference>
<dbReference type="PROSITE" id="PS00092">
    <property type="entry name" value="N6_MTASE"/>
    <property type="match status" value="1"/>
</dbReference>
<dbReference type="InterPro" id="IPR029063">
    <property type="entry name" value="SAM-dependent_MTases_sf"/>
</dbReference>
<dbReference type="InterPro" id="IPR002052">
    <property type="entry name" value="DNA_methylase_N6_adenine_CS"/>
</dbReference>
<dbReference type="PRINTS" id="PR00508">
    <property type="entry name" value="S21N4MTFRASE"/>
</dbReference>
<dbReference type="InterPro" id="IPR002941">
    <property type="entry name" value="DNA_methylase_N4/N6"/>
</dbReference>
<keyword evidence="3" id="KW-0808">Transferase</keyword>
<dbReference type="GO" id="GO:0003677">
    <property type="term" value="F:DNA binding"/>
    <property type="evidence" value="ECO:0007669"/>
    <property type="project" value="InterPro"/>
</dbReference>
<accession>A0A6B8W1V5</accession>
<dbReference type="Proteomes" id="UP000427071">
    <property type="component" value="Chromosome"/>
</dbReference>
<protein>
    <submittedName>
        <fullName evidence="5">DNA methylase</fullName>
    </submittedName>
</protein>
<evidence type="ECO:0000259" key="4">
    <source>
        <dbReference type="Pfam" id="PF01555"/>
    </source>
</evidence>
<organism evidence="5 6">
    <name type="scientific">Corynebacterium kalinowskii</name>
    <dbReference type="NCBI Taxonomy" id="2675216"/>
    <lineage>
        <taxon>Bacteria</taxon>
        <taxon>Bacillati</taxon>
        <taxon>Actinomycetota</taxon>
        <taxon>Actinomycetes</taxon>
        <taxon>Mycobacteriales</taxon>
        <taxon>Corynebacteriaceae</taxon>
        <taxon>Corynebacterium</taxon>
    </lineage>
</organism>
<proteinExistence type="inferred from homology"/>
<sequence>MDETLINHRRSKYLSRLNEVIAQISTMHPQLGQDLKKEIAHLADRRNFGLVFERHQPESVELPSLKVRVGSKVHILSPRGSVTPLADKRLWQVVSIDSGVAELGEVLPNGRDWSTELLGREPETRSEAIDDLVAVAEFRDPIFPGLVETGRVENGSVSDPYHAVINAENFHALQMLTFSHRHAIDAVYIDPPYNTGAKDWKYNNDYVEAEDQYRHSKWLSMMEKRLLLAKELLNPEDSVLICSIDEKEFLRLGLLLEQLFSGARIQMVSTVINPAGAGRAADFSRTDEYLYFVQLGNSKLLPMEREVENVPVVWDTLRRSSLAGARGKKGKGACGPNQFYPIYVNDDSGNIACIGEPLPEDMDISNAPQVEGCTAVFPIRPDGTEMNWGITPDVARVRLAEGHLRAGKRKPKEPQRYVISYLTGGIVRDLAIGKAIISGRAENGSVIAYYPTGKDKMPTTHWNFKSHDAQRYGTEIVKETLPRRSFPYPKSLYAVEDALRFFIKSKPNATVLDFFSGSGTTAHAVMRLNKQDGGRRRTIMITNNEVSADEQEKLRALGYRPGDPEWEECGICDYVTKPRVTAAITGRTPDGDPIKGDYKFTDEFPMSEGFEANAVYYTMTYEQPTMVHYGEAFERIAPLLWLKSGQTGPVISQVSDAGWAIADTYGIVFDTDTAKQLIDALAGTPVAKLVYIVTDDTQAFERISRDLPSGVQSVRLYESYLSNFEINTAGAIQ</sequence>
<feature type="domain" description="DNA methylase N-4/N-6" evidence="4">
    <location>
        <begin position="184"/>
        <end position="531"/>
    </location>
</feature>
<evidence type="ECO:0000256" key="3">
    <source>
        <dbReference type="ARBA" id="ARBA00022679"/>
    </source>
</evidence>
<evidence type="ECO:0000313" key="6">
    <source>
        <dbReference type="Proteomes" id="UP000427071"/>
    </source>
</evidence>
<name>A0A6B8W1V5_9CORY</name>
<dbReference type="GO" id="GO:0032259">
    <property type="term" value="P:methylation"/>
    <property type="evidence" value="ECO:0007669"/>
    <property type="project" value="UniProtKB-KW"/>
</dbReference>
<comment type="similarity">
    <text evidence="1">Belongs to the N(4)/N(6)-methyltransferase family.</text>
</comment>